<accession>A0ABU7FW13</accession>
<proteinExistence type="predicted"/>
<comment type="caution">
    <text evidence="1">The sequence shown here is derived from an EMBL/GenBank/DDBJ whole genome shotgun (WGS) entry which is preliminary data.</text>
</comment>
<sequence length="40" mass="3977">MTAELVGKAALITDAGRGVGAAITIKLVQAGADVILPAYH</sequence>
<dbReference type="RefSeq" id="WP_329512630.1">
    <property type="nucleotide sequence ID" value="NZ_BAAAYZ010000212.1"/>
</dbReference>
<dbReference type="InterPro" id="IPR036291">
    <property type="entry name" value="NAD(P)-bd_dom_sf"/>
</dbReference>
<reference evidence="1" key="1">
    <citation type="submission" date="2024-01" db="EMBL/GenBank/DDBJ databases">
        <title>First draft genome sequence data of TA4-1, the type strain of Gram-positive actinobacterium Streptomyces chiangmaiensis.</title>
        <authorList>
            <person name="Yasawong M."/>
            <person name="Nantapong N."/>
        </authorList>
    </citation>
    <scope>NUCLEOTIDE SEQUENCE</scope>
    <source>
        <strain evidence="1">TA4-1</strain>
    </source>
</reference>
<dbReference type="Gene3D" id="3.40.50.720">
    <property type="entry name" value="NAD(P)-binding Rossmann-like Domain"/>
    <property type="match status" value="1"/>
</dbReference>
<protein>
    <recommendedName>
        <fullName evidence="3">Short-chain dehydrogenase</fullName>
    </recommendedName>
</protein>
<name>A0ABU7FW13_9ACTN</name>
<evidence type="ECO:0008006" key="3">
    <source>
        <dbReference type="Google" id="ProtNLM"/>
    </source>
</evidence>
<evidence type="ECO:0000313" key="1">
    <source>
        <dbReference type="EMBL" id="MED7828281.1"/>
    </source>
</evidence>
<organism evidence="1 2">
    <name type="scientific">Streptomyces chiangmaiensis</name>
    <dbReference type="NCBI Taxonomy" id="766497"/>
    <lineage>
        <taxon>Bacteria</taxon>
        <taxon>Bacillati</taxon>
        <taxon>Actinomycetota</taxon>
        <taxon>Actinomycetes</taxon>
        <taxon>Kitasatosporales</taxon>
        <taxon>Streptomycetaceae</taxon>
        <taxon>Streptomyces</taxon>
    </lineage>
</organism>
<dbReference type="EMBL" id="JAYWVC010000346">
    <property type="protein sequence ID" value="MED7828281.1"/>
    <property type="molecule type" value="Genomic_DNA"/>
</dbReference>
<evidence type="ECO:0000313" key="2">
    <source>
        <dbReference type="Proteomes" id="UP001333996"/>
    </source>
</evidence>
<dbReference type="Proteomes" id="UP001333996">
    <property type="component" value="Unassembled WGS sequence"/>
</dbReference>
<keyword evidence="2" id="KW-1185">Reference proteome</keyword>
<dbReference type="SUPFAM" id="SSF51735">
    <property type="entry name" value="NAD(P)-binding Rossmann-fold domains"/>
    <property type="match status" value="1"/>
</dbReference>
<gene>
    <name evidence="1" type="ORF">VXC91_42065</name>
</gene>